<evidence type="ECO:0000256" key="2">
    <source>
        <dbReference type="SAM" id="MobiDB-lite"/>
    </source>
</evidence>
<dbReference type="Pfam" id="PF12736">
    <property type="entry name" value="CABIT"/>
    <property type="match status" value="1"/>
</dbReference>
<reference evidence="4" key="1">
    <citation type="submission" date="2019-08" db="EMBL/GenBank/DDBJ databases">
        <title>The improved chromosome-level genome for the pearl oyster Pinctada fucata martensii using PacBio sequencing and Hi-C.</title>
        <authorList>
            <person name="Zheng Z."/>
        </authorList>
    </citation>
    <scope>NUCLEOTIDE SEQUENCE</scope>
    <source>
        <strain evidence="4">ZZ-2019</strain>
        <tissue evidence="4">Adductor muscle</tissue>
    </source>
</reference>
<dbReference type="AlphaFoldDB" id="A0AA88XSU9"/>
<dbReference type="EMBL" id="VSWD01000010">
    <property type="protein sequence ID" value="KAK3091235.1"/>
    <property type="molecule type" value="Genomic_DNA"/>
</dbReference>
<proteinExistence type="inferred from homology"/>
<feature type="region of interest" description="Disordered" evidence="2">
    <location>
        <begin position="646"/>
        <end position="702"/>
    </location>
</feature>
<feature type="domain" description="CABIT" evidence="3">
    <location>
        <begin position="84"/>
        <end position="203"/>
    </location>
</feature>
<dbReference type="InterPro" id="IPR039671">
    <property type="entry name" value="THEMIS"/>
</dbReference>
<evidence type="ECO:0000313" key="5">
    <source>
        <dbReference type="Proteomes" id="UP001186944"/>
    </source>
</evidence>
<organism evidence="4 5">
    <name type="scientific">Pinctada imbricata</name>
    <name type="common">Atlantic pearl-oyster</name>
    <name type="synonym">Pinctada martensii</name>
    <dbReference type="NCBI Taxonomy" id="66713"/>
    <lineage>
        <taxon>Eukaryota</taxon>
        <taxon>Metazoa</taxon>
        <taxon>Spiralia</taxon>
        <taxon>Lophotrochozoa</taxon>
        <taxon>Mollusca</taxon>
        <taxon>Bivalvia</taxon>
        <taxon>Autobranchia</taxon>
        <taxon>Pteriomorphia</taxon>
        <taxon>Pterioida</taxon>
        <taxon>Pterioidea</taxon>
        <taxon>Pteriidae</taxon>
        <taxon>Pinctada</taxon>
    </lineage>
</organism>
<dbReference type="PANTHER" id="PTHR15215:SF0">
    <property type="match status" value="1"/>
</dbReference>
<evidence type="ECO:0000259" key="3">
    <source>
        <dbReference type="Pfam" id="PF12736"/>
    </source>
</evidence>
<feature type="compositionally biased region" description="Basic residues" evidence="2">
    <location>
        <begin position="690"/>
        <end position="702"/>
    </location>
</feature>
<protein>
    <recommendedName>
        <fullName evidence="3">CABIT domain-containing protein</fullName>
    </recommendedName>
</protein>
<dbReference type="GO" id="GO:0005634">
    <property type="term" value="C:nucleus"/>
    <property type="evidence" value="ECO:0007669"/>
    <property type="project" value="TreeGrafter"/>
</dbReference>
<accession>A0AA88XSU9</accession>
<evidence type="ECO:0000313" key="4">
    <source>
        <dbReference type="EMBL" id="KAK3091235.1"/>
    </source>
</evidence>
<keyword evidence="5" id="KW-1185">Reference proteome</keyword>
<dbReference type="Proteomes" id="UP001186944">
    <property type="component" value="Unassembled WGS sequence"/>
</dbReference>
<dbReference type="GO" id="GO:0005737">
    <property type="term" value="C:cytoplasm"/>
    <property type="evidence" value="ECO:0007669"/>
    <property type="project" value="TreeGrafter"/>
</dbReference>
<sequence>MADNTTSTVNGPRPIRSLLEFTETFVLPKSARVVGGKGIETAPFELGDYIRLETLAVDNVALKFYDADAGSRREVKVPADSGIKFEILTREQWARRCHGQKVYQTIADLLEDCPPKFMANVGHSDPYLPIIFKKGEVFKFRRKGRCPNDRKLYLECEDEDGNILRLPRSCRGDFTAVEDKNSYTLQEVVSFGAMPRTLRLSEEHIKLALPQNQDGEESGNHMYGNIHSKDETLSRITGLPYTFKGNIYMQKPEMFLIASPEHDSDIKWKMPLDLDIQLLVSSDDNYEEPIKQTLTLEHFALEYEPDFPVTARISGHCKNIPEVFQKYLKPNMEVLIHSIEKVDKVLCKNSSTCICFGDKTRGRFRKALKRFESMSELRDLTSPQRTKVMEDIASDVPEPFSLKAGDELFFKSLNTQTVNVKLGKKKYGKCVVYNCEKVLENGSKQKIQLPCDLDLSMIQLPKPGEENGFDVQTLFARCFDLPLTVDFLPLERSWQDVIPVDTEITLEHFVSDHLVVLSPLPVCRNGRRSGLDAKIEFCLLLPVRYDIKLQLLERLQFPTNYFRFPPPSRWISLDIETMTQEAYDRMSTSHNQTYEDYDFRNGSLSSDPISFVLDESSNNPGYKMLSRKERSMTDLDLRKIDLNNTKGSLEKTHRRRRSESYLQRTTDSRTESETNSDENIYEFFQPGKKGNSKTRRKSIGGRIRRRVSRIMERKKENDDFP</sequence>
<dbReference type="PANTHER" id="PTHR15215">
    <property type="entry name" value="CABIT DOMAIN-CONTAINING PROTEIN"/>
    <property type="match status" value="1"/>
</dbReference>
<evidence type="ECO:0000256" key="1">
    <source>
        <dbReference type="ARBA" id="ARBA00006414"/>
    </source>
</evidence>
<dbReference type="InterPro" id="IPR025946">
    <property type="entry name" value="CABIT_dom"/>
</dbReference>
<gene>
    <name evidence="4" type="ORF">FSP39_018150</name>
</gene>
<comment type="caution">
    <text evidence="4">The sequence shown here is derived from an EMBL/GenBank/DDBJ whole genome shotgun (WGS) entry which is preliminary data.</text>
</comment>
<dbReference type="GO" id="GO:0050852">
    <property type="term" value="P:T cell receptor signaling pathway"/>
    <property type="evidence" value="ECO:0007669"/>
    <property type="project" value="TreeGrafter"/>
</dbReference>
<name>A0AA88XSU9_PINIB</name>
<comment type="similarity">
    <text evidence="1">Belongs to the themis family.</text>
</comment>